<evidence type="ECO:0000256" key="1">
    <source>
        <dbReference type="ARBA" id="ARBA00004651"/>
    </source>
</evidence>
<dbReference type="Pfam" id="PF07690">
    <property type="entry name" value="MFS_1"/>
    <property type="match status" value="1"/>
</dbReference>
<evidence type="ECO:0000313" key="9">
    <source>
        <dbReference type="Proteomes" id="UP000711614"/>
    </source>
</evidence>
<keyword evidence="9" id="KW-1185">Reference proteome</keyword>
<accession>A0ABS4YY49</accession>
<sequence length="414" mass="42743">MYFRMAVLILGIFCVGTAELSPSGMLGELSHDLLVTIPTAGLLVTVYALTVVIGGPIVTAITTRVRRKRLLVLLLLVSVAGNITCALAPTFVLLLLGRMITAVTQGTFMAVCVVTAGNMADGRKKGSAVAGTQLGVNLATVLGVPFGTLVAQQIDWRATFGSVAVLALITSVLILIAIPDDGKATERTPVRHELRAVAKWQVIGTVFATVLCSGGMFSLITYMVPLLTDIGGLPAMWVPAVLLAYGVGSIVGNFIGGRCANHSVEATVVWLSWTLAAVCVLYWFAAPSTVGSAVLLVLFSVATFALIPGLQVRILTIAADAPTLSLTVNMAAFALGAALGSWAGGQVIALGFGVRAVTLAAAAFSALGALLIGQVVLLSRRRFTGVSSNDPADAEEAELLDLPVSPNVSTGACR</sequence>
<dbReference type="Gene3D" id="1.20.1250.20">
    <property type="entry name" value="MFS general substrate transporter like domains"/>
    <property type="match status" value="1"/>
</dbReference>
<gene>
    <name evidence="8" type="ORF">JOF48_002289</name>
</gene>
<dbReference type="Proteomes" id="UP000711614">
    <property type="component" value="Unassembled WGS sequence"/>
</dbReference>
<comment type="caution">
    <text evidence="8">The sequence shown here is derived from an EMBL/GenBank/DDBJ whole genome shotgun (WGS) entry which is preliminary data.</text>
</comment>
<feature type="transmembrane region" description="Helical" evidence="6">
    <location>
        <begin position="134"/>
        <end position="154"/>
    </location>
</feature>
<dbReference type="InterPro" id="IPR036259">
    <property type="entry name" value="MFS_trans_sf"/>
</dbReference>
<dbReference type="InterPro" id="IPR020846">
    <property type="entry name" value="MFS_dom"/>
</dbReference>
<proteinExistence type="predicted"/>
<keyword evidence="3 6" id="KW-0812">Transmembrane</keyword>
<feature type="transmembrane region" description="Helical" evidence="6">
    <location>
        <begin position="324"/>
        <end position="344"/>
    </location>
</feature>
<evidence type="ECO:0000313" key="8">
    <source>
        <dbReference type="EMBL" id="MBP2413490.1"/>
    </source>
</evidence>
<dbReference type="InterPro" id="IPR050189">
    <property type="entry name" value="MFS_Efflux_Transporters"/>
</dbReference>
<dbReference type="PROSITE" id="PS50850">
    <property type="entry name" value="MFS"/>
    <property type="match status" value="1"/>
</dbReference>
<feature type="transmembrane region" description="Helical" evidence="6">
    <location>
        <begin position="160"/>
        <end position="179"/>
    </location>
</feature>
<evidence type="ECO:0000256" key="5">
    <source>
        <dbReference type="ARBA" id="ARBA00023136"/>
    </source>
</evidence>
<organism evidence="8 9">
    <name type="scientific">Arthrobacter stackebrandtii</name>
    <dbReference type="NCBI Taxonomy" id="272161"/>
    <lineage>
        <taxon>Bacteria</taxon>
        <taxon>Bacillati</taxon>
        <taxon>Actinomycetota</taxon>
        <taxon>Actinomycetes</taxon>
        <taxon>Micrococcales</taxon>
        <taxon>Micrococcaceae</taxon>
        <taxon>Arthrobacter</taxon>
    </lineage>
</organism>
<dbReference type="RefSeq" id="WP_209680828.1">
    <property type="nucleotide sequence ID" value="NZ_JAGIOI010000001.1"/>
</dbReference>
<feature type="transmembrane region" description="Helical" evidence="6">
    <location>
        <begin position="36"/>
        <end position="58"/>
    </location>
</feature>
<dbReference type="EMBL" id="JAGIOI010000001">
    <property type="protein sequence ID" value="MBP2413490.1"/>
    <property type="molecule type" value="Genomic_DNA"/>
</dbReference>
<dbReference type="PANTHER" id="PTHR43124:SF3">
    <property type="entry name" value="CHLORAMPHENICOL EFFLUX PUMP RV0191"/>
    <property type="match status" value="1"/>
</dbReference>
<feature type="transmembrane region" description="Helical" evidence="6">
    <location>
        <begin position="291"/>
        <end position="312"/>
    </location>
</feature>
<dbReference type="InterPro" id="IPR011701">
    <property type="entry name" value="MFS"/>
</dbReference>
<feature type="transmembrane region" description="Helical" evidence="6">
    <location>
        <begin position="356"/>
        <end position="378"/>
    </location>
</feature>
<dbReference type="SUPFAM" id="SSF103473">
    <property type="entry name" value="MFS general substrate transporter"/>
    <property type="match status" value="1"/>
</dbReference>
<reference evidence="8 9" key="1">
    <citation type="submission" date="2021-03" db="EMBL/GenBank/DDBJ databases">
        <title>Sequencing the genomes of 1000 actinobacteria strains.</title>
        <authorList>
            <person name="Klenk H.-P."/>
        </authorList>
    </citation>
    <scope>NUCLEOTIDE SEQUENCE [LARGE SCALE GENOMIC DNA]</scope>
    <source>
        <strain evidence="8 9">DSM 16005</strain>
    </source>
</reference>
<feature type="transmembrane region" description="Helical" evidence="6">
    <location>
        <begin position="268"/>
        <end position="285"/>
    </location>
</feature>
<evidence type="ECO:0000256" key="3">
    <source>
        <dbReference type="ARBA" id="ARBA00022692"/>
    </source>
</evidence>
<evidence type="ECO:0000256" key="6">
    <source>
        <dbReference type="SAM" id="Phobius"/>
    </source>
</evidence>
<dbReference type="PANTHER" id="PTHR43124">
    <property type="entry name" value="PURINE EFFLUX PUMP PBUE"/>
    <property type="match status" value="1"/>
</dbReference>
<name>A0ABS4YY49_9MICC</name>
<dbReference type="CDD" id="cd17324">
    <property type="entry name" value="MFS_NepI_like"/>
    <property type="match status" value="1"/>
</dbReference>
<protein>
    <submittedName>
        <fullName evidence="8">DHA1 family inner membrane transport protein</fullName>
    </submittedName>
</protein>
<evidence type="ECO:0000259" key="7">
    <source>
        <dbReference type="PROSITE" id="PS50850"/>
    </source>
</evidence>
<comment type="subcellular location">
    <subcellularLocation>
        <location evidence="1">Cell membrane</location>
        <topology evidence="1">Multi-pass membrane protein</topology>
    </subcellularLocation>
</comment>
<feature type="transmembrane region" description="Helical" evidence="6">
    <location>
        <begin position="200"/>
        <end position="224"/>
    </location>
</feature>
<keyword evidence="2" id="KW-1003">Cell membrane</keyword>
<keyword evidence="4 6" id="KW-1133">Transmembrane helix</keyword>
<feature type="transmembrane region" description="Helical" evidence="6">
    <location>
        <begin position="102"/>
        <end position="122"/>
    </location>
</feature>
<keyword evidence="5 6" id="KW-0472">Membrane</keyword>
<feature type="transmembrane region" description="Helical" evidence="6">
    <location>
        <begin position="70"/>
        <end position="96"/>
    </location>
</feature>
<feature type="domain" description="Major facilitator superfamily (MFS) profile" evidence="7">
    <location>
        <begin position="1"/>
        <end position="380"/>
    </location>
</feature>
<evidence type="ECO:0000256" key="2">
    <source>
        <dbReference type="ARBA" id="ARBA00022475"/>
    </source>
</evidence>
<evidence type="ECO:0000256" key="4">
    <source>
        <dbReference type="ARBA" id="ARBA00022989"/>
    </source>
</evidence>
<feature type="transmembrane region" description="Helical" evidence="6">
    <location>
        <begin position="236"/>
        <end position="256"/>
    </location>
</feature>